<dbReference type="GO" id="GO:0005769">
    <property type="term" value="C:early endosome"/>
    <property type="evidence" value="ECO:0007669"/>
    <property type="project" value="TreeGrafter"/>
</dbReference>
<dbReference type="GO" id="GO:0005615">
    <property type="term" value="C:extracellular space"/>
    <property type="evidence" value="ECO:0007669"/>
    <property type="project" value="TreeGrafter"/>
</dbReference>
<dbReference type="OMA" id="INCYLAR"/>
<dbReference type="PROSITE" id="PS00206">
    <property type="entry name" value="TRANSFERRIN_LIKE_2"/>
    <property type="match status" value="1"/>
</dbReference>
<dbReference type="Gene3D" id="3.40.190.10">
    <property type="entry name" value="Periplasmic binding protein-like II"/>
    <property type="match status" value="4"/>
</dbReference>
<evidence type="ECO:0000256" key="3">
    <source>
        <dbReference type="ARBA" id="ARBA00022737"/>
    </source>
</evidence>
<dbReference type="PANTHER" id="PTHR11485:SF29">
    <property type="entry name" value="TRANSFERRIN 2"/>
    <property type="match status" value="1"/>
</dbReference>
<dbReference type="InterPro" id="IPR018195">
    <property type="entry name" value="Transferrin_Fe_BS"/>
</dbReference>
<comment type="subcellular location">
    <subcellularLocation>
        <location evidence="1">Secreted</location>
    </subcellularLocation>
</comment>
<dbReference type="GO" id="GO:0005886">
    <property type="term" value="C:plasma membrane"/>
    <property type="evidence" value="ECO:0007669"/>
    <property type="project" value="TreeGrafter"/>
</dbReference>
<proteinExistence type="predicted"/>
<dbReference type="PANTHER" id="PTHR11485">
    <property type="entry name" value="TRANSFERRIN"/>
    <property type="match status" value="1"/>
</dbReference>
<evidence type="ECO:0000256" key="1">
    <source>
        <dbReference type="ARBA" id="ARBA00004613"/>
    </source>
</evidence>
<accession>A0A8B7YFQ6</accession>
<feature type="domain" description="Transferrin-like" evidence="6">
    <location>
        <begin position="375"/>
        <end position="720"/>
    </location>
</feature>
<sequence length="799" mass="87544">MAQAAIFLTTVLLVLCLHHATSQVAKMRWCTTSSHEEEKCLAMKQAFANNNLKTLNCVVGESAMHCMRLISTNQADLITLDGGDVYVAGKEFNMIPIMQEVYAGNNTGYYAIAVVKRSNTGFGLRDLQGKKSCHTGVRKTAGWNVPVGYLLEAGYMIPTDCQDDIRSTGAFFSESCAPGALSSEYNPDGNNPESLCALCQTTTPIKCPRNSNEPFYNYGGAFRCMADGGGDVAFIKPVTITENTDGNNQADWAISLRSQDFQLLCKDNTRADVGQHESCNLAFVPSHAVMASKNFDSAVLEDFRTVLGRAQELFGSDTNPNGFSMFDSSLYGASNLLFKDSTQMLEDVTQEYDAFLGADYLATLKGLGKCPNGTLRWCAISAQEKSKCRAMKAAFSGAGITPNISCYESYSADACAVDIAGDEADLVSLDGGELYEHGREGRVAPILAEDYGTGDPTARYWGVAVVKRSSSFTINDLEGKKSCHTGYMRSAGWVVPIGFLINRGDIVSSHACDIPRAVGEFFSQSCVPGVLEPSNNPFNTNPDNLCALCRGEGENKCKPNHNEPYAGYDGAFRCLVEDSGDVAFVKHSTVPSNVNGDQSWNSGVRKEDYQLLCPDGTRKNIDDYRDCNLAKLPSHAVVTAVGKTTSQREVMKTVLESGQDQFRLDNSPQGVFKMFDSAGYGVYARDLLFKDITLYLNDTPATYDQYLSQEYRDALDVLYCEPYSTERPLLDSTERPLLDSTERPLLHSTERHLLDSTERPLLDPTERPRRSARRSSAATLLPSLPVMMVAWVMHRLSRG</sequence>
<dbReference type="PRINTS" id="PR00422">
    <property type="entry name" value="TRANSFERRIN"/>
</dbReference>
<dbReference type="OrthoDB" id="9981115at2759"/>
<name>A0A8B7YFQ6_ACAPL</name>
<dbReference type="SUPFAM" id="SSF53850">
    <property type="entry name" value="Periplasmic binding protein-like II"/>
    <property type="match status" value="2"/>
</dbReference>
<gene>
    <name evidence="8" type="primary">LOC110979190</name>
</gene>
<dbReference type="GeneID" id="110979190"/>
<evidence type="ECO:0000313" key="8">
    <source>
        <dbReference type="RefSeq" id="XP_022090481.1"/>
    </source>
</evidence>
<keyword evidence="5" id="KW-0732">Signal</keyword>
<dbReference type="GO" id="GO:0055037">
    <property type="term" value="C:recycling endosome"/>
    <property type="evidence" value="ECO:0007669"/>
    <property type="project" value="TreeGrafter"/>
</dbReference>
<reference evidence="8" key="1">
    <citation type="submission" date="2025-08" db="UniProtKB">
        <authorList>
            <consortium name="RefSeq"/>
        </authorList>
    </citation>
    <scope>IDENTIFICATION</scope>
</reference>
<feature type="compositionally biased region" description="Basic and acidic residues" evidence="4">
    <location>
        <begin position="731"/>
        <end position="769"/>
    </location>
</feature>
<keyword evidence="2" id="KW-0964">Secreted</keyword>
<organism evidence="7 8">
    <name type="scientific">Acanthaster planci</name>
    <name type="common">Crown-of-thorns starfish</name>
    <dbReference type="NCBI Taxonomy" id="133434"/>
    <lineage>
        <taxon>Eukaryota</taxon>
        <taxon>Metazoa</taxon>
        <taxon>Echinodermata</taxon>
        <taxon>Eleutherozoa</taxon>
        <taxon>Asterozoa</taxon>
        <taxon>Asteroidea</taxon>
        <taxon>Valvatacea</taxon>
        <taxon>Valvatida</taxon>
        <taxon>Acanthasteridae</taxon>
        <taxon>Acanthaster</taxon>
    </lineage>
</organism>
<evidence type="ECO:0000313" key="7">
    <source>
        <dbReference type="Proteomes" id="UP000694845"/>
    </source>
</evidence>
<dbReference type="Pfam" id="PF00405">
    <property type="entry name" value="Transferrin"/>
    <property type="match status" value="2"/>
</dbReference>
<dbReference type="GO" id="GO:0006826">
    <property type="term" value="P:iron ion transport"/>
    <property type="evidence" value="ECO:0007669"/>
    <property type="project" value="TreeGrafter"/>
</dbReference>
<evidence type="ECO:0000256" key="5">
    <source>
        <dbReference type="SAM" id="SignalP"/>
    </source>
</evidence>
<dbReference type="PROSITE" id="PS51408">
    <property type="entry name" value="TRANSFERRIN_LIKE_4"/>
    <property type="match status" value="2"/>
</dbReference>
<dbReference type="AlphaFoldDB" id="A0A8B7YFQ6"/>
<dbReference type="InterPro" id="IPR001156">
    <property type="entry name" value="Transferrin-like_dom"/>
</dbReference>
<dbReference type="CDD" id="cd13529">
    <property type="entry name" value="PBP2_transferrin"/>
    <property type="match status" value="1"/>
</dbReference>
<feature type="chain" id="PRO_5034579438" evidence="5">
    <location>
        <begin position="23"/>
        <end position="799"/>
    </location>
</feature>
<dbReference type="SMART" id="SM00094">
    <property type="entry name" value="TR_FER"/>
    <property type="match status" value="2"/>
</dbReference>
<dbReference type="Proteomes" id="UP000694845">
    <property type="component" value="Unplaced"/>
</dbReference>
<evidence type="ECO:0000256" key="2">
    <source>
        <dbReference type="ARBA" id="ARBA00022525"/>
    </source>
</evidence>
<evidence type="ECO:0000256" key="4">
    <source>
        <dbReference type="SAM" id="MobiDB-lite"/>
    </source>
</evidence>
<feature type="signal peptide" evidence="5">
    <location>
        <begin position="1"/>
        <end position="22"/>
    </location>
</feature>
<dbReference type="KEGG" id="aplc:110979190"/>
<dbReference type="RefSeq" id="XP_022090481.1">
    <property type="nucleotide sequence ID" value="XM_022234789.1"/>
</dbReference>
<keyword evidence="7" id="KW-1185">Reference proteome</keyword>
<feature type="domain" description="Transferrin-like" evidence="6">
    <location>
        <begin position="27"/>
        <end position="369"/>
    </location>
</feature>
<feature type="region of interest" description="Disordered" evidence="4">
    <location>
        <begin position="731"/>
        <end position="776"/>
    </location>
</feature>
<dbReference type="FunFam" id="3.40.190.10:FF:000095">
    <property type="entry name" value="Lactotransferrin"/>
    <property type="match status" value="2"/>
</dbReference>
<keyword evidence="3" id="KW-0677">Repeat</keyword>
<protein>
    <submittedName>
        <fullName evidence="8">Melanotransferrin-like</fullName>
    </submittedName>
</protein>
<evidence type="ECO:0000259" key="6">
    <source>
        <dbReference type="PROSITE" id="PS51408"/>
    </source>
</evidence>
<dbReference type="PROSITE" id="PS00207">
    <property type="entry name" value="TRANSFERRIN_LIKE_3"/>
    <property type="match status" value="2"/>
</dbReference>